<name>A0A2U1SZ31_9MICO</name>
<keyword evidence="2" id="KW-0812">Transmembrane</keyword>
<comment type="caution">
    <text evidence="3">The sequence shown here is derived from an EMBL/GenBank/DDBJ whole genome shotgun (WGS) entry which is preliminary data.</text>
</comment>
<evidence type="ECO:0000256" key="2">
    <source>
        <dbReference type="SAM" id="Phobius"/>
    </source>
</evidence>
<organism evidence="3 4">
    <name type="scientific">Homoserinimonas hongtaonis</name>
    <dbReference type="NCBI Taxonomy" id="2079791"/>
    <lineage>
        <taxon>Bacteria</taxon>
        <taxon>Bacillati</taxon>
        <taxon>Actinomycetota</taxon>
        <taxon>Actinomycetes</taxon>
        <taxon>Micrococcales</taxon>
        <taxon>Microbacteriaceae</taxon>
        <taxon>Homoserinimonas</taxon>
    </lineage>
</organism>
<keyword evidence="2" id="KW-0472">Membrane</keyword>
<feature type="transmembrane region" description="Helical" evidence="2">
    <location>
        <begin position="50"/>
        <end position="74"/>
    </location>
</feature>
<gene>
    <name evidence="3" type="ORF">DF220_02790</name>
</gene>
<keyword evidence="4" id="KW-1185">Reference proteome</keyword>
<protein>
    <submittedName>
        <fullName evidence="3">Uncharacterized protein</fullName>
    </submittedName>
</protein>
<reference evidence="4" key="1">
    <citation type="submission" date="2018-04" db="EMBL/GenBank/DDBJ databases">
        <authorList>
            <person name="Liu S."/>
            <person name="Wang Z."/>
            <person name="Li J."/>
        </authorList>
    </citation>
    <scope>NUCLEOTIDE SEQUENCE [LARGE SCALE GENOMIC DNA]</scope>
    <source>
        <strain evidence="4">S1194</strain>
    </source>
</reference>
<evidence type="ECO:0000313" key="4">
    <source>
        <dbReference type="Proteomes" id="UP000244978"/>
    </source>
</evidence>
<evidence type="ECO:0000313" key="3">
    <source>
        <dbReference type="EMBL" id="PWB96877.1"/>
    </source>
</evidence>
<accession>A0A2U1SZ31</accession>
<dbReference type="EMBL" id="QEEX01000001">
    <property type="protein sequence ID" value="PWB96877.1"/>
    <property type="molecule type" value="Genomic_DNA"/>
</dbReference>
<feature type="transmembrane region" description="Helical" evidence="2">
    <location>
        <begin position="20"/>
        <end position="38"/>
    </location>
</feature>
<evidence type="ECO:0000256" key="1">
    <source>
        <dbReference type="SAM" id="MobiDB-lite"/>
    </source>
</evidence>
<proteinExistence type="predicted"/>
<keyword evidence="2" id="KW-1133">Transmembrane helix</keyword>
<dbReference type="Proteomes" id="UP000244978">
    <property type="component" value="Unassembled WGS sequence"/>
</dbReference>
<feature type="region of interest" description="Disordered" evidence="1">
    <location>
        <begin position="79"/>
        <end position="110"/>
    </location>
</feature>
<dbReference type="RefSeq" id="WP_108996921.1">
    <property type="nucleotide sequence ID" value="NZ_QEEX01000001.1"/>
</dbReference>
<sequence length="110" mass="11046">MSLSHAEFAAAYSAAPVSTIATVIVAGVVLLGAIGMYLRHIHTSAGLSRTHTIGAIVSACAVTVATLTLTVSLATVPPASAEPPILQTDDTEAVQPSDAPGLQLPTLSVE</sequence>
<dbReference type="AlphaFoldDB" id="A0A2U1SZ31"/>